<organism evidence="7 8">
    <name type="scientific">Sphingorhabdus contaminans</name>
    <dbReference type="NCBI Taxonomy" id="1343899"/>
    <lineage>
        <taxon>Bacteria</taxon>
        <taxon>Pseudomonadati</taxon>
        <taxon>Pseudomonadota</taxon>
        <taxon>Alphaproteobacteria</taxon>
        <taxon>Sphingomonadales</taxon>
        <taxon>Sphingomonadaceae</taxon>
        <taxon>Sphingorhabdus</taxon>
    </lineage>
</organism>
<dbReference type="AlphaFoldDB" id="A0A553WAW3"/>
<evidence type="ECO:0000313" key="7">
    <source>
        <dbReference type="EMBL" id="TSB01829.1"/>
    </source>
</evidence>
<accession>A0A553WAW3</accession>
<dbReference type="GO" id="GO:0005886">
    <property type="term" value="C:plasma membrane"/>
    <property type="evidence" value="ECO:0007669"/>
    <property type="project" value="UniProtKB-SubCell"/>
</dbReference>
<feature type="transmembrane region" description="Helical" evidence="6">
    <location>
        <begin position="329"/>
        <end position="348"/>
    </location>
</feature>
<keyword evidence="4 6" id="KW-1133">Transmembrane helix</keyword>
<evidence type="ECO:0000256" key="1">
    <source>
        <dbReference type="ARBA" id="ARBA00004651"/>
    </source>
</evidence>
<keyword evidence="5 6" id="KW-0472">Membrane</keyword>
<sequence length="455" mass="49821">MTQITTPADAPNGDTTASWNKKGFEKGWLKNILHLVSGSSGNAILMLVSTTIAARSLGPAAYGVLALVLTVGRLSERLLRFESWQPLIRFAASEEIANDKKKMSELYLYGLFLDIGTALLAAVLTIIVGYALMSVIGLKPEHIPLVAIYAIAIAVNIRGVPTAALRFDGKFRTLAYVQMLSSILRLILAAVGLYLGFSLLEFVIIWTLCQALDSLLFLWLGMRVIRKQGIPNPLRANPFGLKERFPGFMSFAWSTNVSGTLRTLTQEADTLLVSAFAGTAWAGFYHIAKRIAKVAQQVGSMMQAVVYPDMARMWAQKDFKAFRRTIKRVQLVLGLVGCSFLAAFWLLGDWIMHVAFGPEFVQAYPLLVAQLLAVVLIMHAAPSRSALLAMNRPGFVLWVAIASTGLFFLTAWLTMPVYGALGANFAHIAFAALTAVAMDIAMWRQIGQTMKAPQE</sequence>
<evidence type="ECO:0000256" key="4">
    <source>
        <dbReference type="ARBA" id="ARBA00022989"/>
    </source>
</evidence>
<feature type="transmembrane region" description="Helical" evidence="6">
    <location>
        <begin position="106"/>
        <end position="131"/>
    </location>
</feature>
<dbReference type="Proteomes" id="UP000320160">
    <property type="component" value="Unassembled WGS sequence"/>
</dbReference>
<evidence type="ECO:0000256" key="2">
    <source>
        <dbReference type="ARBA" id="ARBA00022475"/>
    </source>
</evidence>
<keyword evidence="8" id="KW-1185">Reference proteome</keyword>
<comment type="caution">
    <text evidence="7">The sequence shown here is derived from an EMBL/GenBank/DDBJ whole genome shotgun (WGS) entry which is preliminary data.</text>
</comment>
<dbReference type="PANTHER" id="PTHR30250:SF31">
    <property type="entry name" value="INNER MEMBRANE PROTEIN YGHQ"/>
    <property type="match status" value="1"/>
</dbReference>
<evidence type="ECO:0000256" key="5">
    <source>
        <dbReference type="ARBA" id="ARBA00023136"/>
    </source>
</evidence>
<evidence type="ECO:0000256" key="3">
    <source>
        <dbReference type="ARBA" id="ARBA00022692"/>
    </source>
</evidence>
<comment type="subcellular location">
    <subcellularLocation>
        <location evidence="1">Cell membrane</location>
        <topology evidence="1">Multi-pass membrane protein</topology>
    </subcellularLocation>
</comment>
<dbReference type="InterPro" id="IPR050833">
    <property type="entry name" value="Poly_Biosynth_Transport"/>
</dbReference>
<feature type="transmembrane region" description="Helical" evidence="6">
    <location>
        <begin position="360"/>
        <end position="381"/>
    </location>
</feature>
<protein>
    <submittedName>
        <fullName evidence="7">Oligosaccharide flippase family protein</fullName>
    </submittedName>
</protein>
<name>A0A553WAW3_9SPHN</name>
<reference evidence="7 8" key="1">
    <citation type="submission" date="2019-07" db="EMBL/GenBank/DDBJ databases">
        <authorList>
            <person name="Park M."/>
        </authorList>
    </citation>
    <scope>NUCLEOTIDE SEQUENCE [LARGE SCALE GENOMIC DNA]</scope>
    <source>
        <strain evidence="7 8">KCTC32445</strain>
    </source>
</reference>
<gene>
    <name evidence="7" type="ORF">FOM92_11730</name>
</gene>
<dbReference type="OrthoDB" id="493991at2"/>
<feature type="transmembrane region" description="Helical" evidence="6">
    <location>
        <begin position="143"/>
        <end position="161"/>
    </location>
</feature>
<feature type="transmembrane region" description="Helical" evidence="6">
    <location>
        <begin position="173"/>
        <end position="197"/>
    </location>
</feature>
<proteinExistence type="predicted"/>
<feature type="transmembrane region" description="Helical" evidence="6">
    <location>
        <begin position="393"/>
        <end position="413"/>
    </location>
</feature>
<keyword evidence="2" id="KW-1003">Cell membrane</keyword>
<dbReference type="RefSeq" id="WP_143777049.1">
    <property type="nucleotide sequence ID" value="NZ_VKKU01000002.1"/>
</dbReference>
<feature type="transmembrane region" description="Helical" evidence="6">
    <location>
        <begin position="425"/>
        <end position="443"/>
    </location>
</feature>
<keyword evidence="3 6" id="KW-0812">Transmembrane</keyword>
<dbReference type="PANTHER" id="PTHR30250">
    <property type="entry name" value="PST FAMILY PREDICTED COLANIC ACID TRANSPORTER"/>
    <property type="match status" value="1"/>
</dbReference>
<evidence type="ECO:0000256" key="6">
    <source>
        <dbReference type="SAM" id="Phobius"/>
    </source>
</evidence>
<dbReference type="EMBL" id="VKKU01000002">
    <property type="protein sequence ID" value="TSB01829.1"/>
    <property type="molecule type" value="Genomic_DNA"/>
</dbReference>
<dbReference type="Pfam" id="PF13440">
    <property type="entry name" value="Polysacc_synt_3"/>
    <property type="match status" value="1"/>
</dbReference>
<evidence type="ECO:0000313" key="8">
    <source>
        <dbReference type="Proteomes" id="UP000320160"/>
    </source>
</evidence>